<dbReference type="EMBL" id="JACHIP010000004">
    <property type="protein sequence ID" value="MBB5058334.1"/>
    <property type="molecule type" value="Genomic_DNA"/>
</dbReference>
<comment type="caution">
    <text evidence="1">The sequence shown here is derived from an EMBL/GenBank/DDBJ whole genome shotgun (WGS) entry which is preliminary data.</text>
</comment>
<accession>A0A7W7ZEW2</accession>
<evidence type="ECO:0008006" key="3">
    <source>
        <dbReference type="Google" id="ProtNLM"/>
    </source>
</evidence>
<keyword evidence="2" id="KW-1185">Reference proteome</keyword>
<evidence type="ECO:0000313" key="1">
    <source>
        <dbReference type="EMBL" id="MBB5058334.1"/>
    </source>
</evidence>
<dbReference type="RefSeq" id="WP_184217918.1">
    <property type="nucleotide sequence ID" value="NZ_JACHIP010000004.1"/>
</dbReference>
<organism evidence="1 2">
    <name type="scientific">Granulicella aggregans</name>
    <dbReference type="NCBI Taxonomy" id="474949"/>
    <lineage>
        <taxon>Bacteria</taxon>
        <taxon>Pseudomonadati</taxon>
        <taxon>Acidobacteriota</taxon>
        <taxon>Terriglobia</taxon>
        <taxon>Terriglobales</taxon>
        <taxon>Acidobacteriaceae</taxon>
        <taxon>Granulicella</taxon>
    </lineage>
</organism>
<evidence type="ECO:0000313" key="2">
    <source>
        <dbReference type="Proteomes" id="UP000540989"/>
    </source>
</evidence>
<protein>
    <recommendedName>
        <fullName evidence="3">Leucine rich repeat (LRR) protein</fullName>
    </recommendedName>
</protein>
<sequence>MYSPELEGNEQFQLMGFPPFPRAVFIESQRIDACMDYALRNHGGRIAITPLGGFELPDISFLSRFPWVEELHIQHADMIDISSVAALGHLRYLLISGRAKQPLDLANFPLLRELRVQWWPKLRLGESLSSLRTLSLSNYSPANRDLSGLPEMPHLEDLDLVQSRNPTLSGIGRFTSLKRLTVDYFSKLFDISALSAFADGVLETLEFGNCPALAHHDQVKVIRSLKRLAFNKCGEITSLKFLGELQALESFSFVRTNIGDGDLTPCLKLRFAGFLNKRHYSHRSSDFPDAGVSAI</sequence>
<name>A0A7W7ZEW2_9BACT</name>
<gene>
    <name evidence="1" type="ORF">HDF16_003048</name>
</gene>
<reference evidence="1 2" key="1">
    <citation type="submission" date="2020-08" db="EMBL/GenBank/DDBJ databases">
        <title>Genomic Encyclopedia of Type Strains, Phase IV (KMG-V): Genome sequencing to study the core and pangenomes of soil and plant-associated prokaryotes.</title>
        <authorList>
            <person name="Whitman W."/>
        </authorList>
    </citation>
    <scope>NUCLEOTIDE SEQUENCE [LARGE SCALE GENOMIC DNA]</scope>
    <source>
        <strain evidence="1 2">M8UP14</strain>
    </source>
</reference>
<dbReference type="Gene3D" id="3.80.10.10">
    <property type="entry name" value="Ribonuclease Inhibitor"/>
    <property type="match status" value="1"/>
</dbReference>
<dbReference type="Proteomes" id="UP000540989">
    <property type="component" value="Unassembled WGS sequence"/>
</dbReference>
<dbReference type="SUPFAM" id="SSF52058">
    <property type="entry name" value="L domain-like"/>
    <property type="match status" value="1"/>
</dbReference>
<dbReference type="InterPro" id="IPR032675">
    <property type="entry name" value="LRR_dom_sf"/>
</dbReference>
<proteinExistence type="predicted"/>
<dbReference type="AlphaFoldDB" id="A0A7W7ZEW2"/>